<keyword evidence="13" id="KW-1185">Reference proteome</keyword>
<dbReference type="InterPro" id="IPR002067">
    <property type="entry name" value="MCP"/>
</dbReference>
<protein>
    <submittedName>
        <fullName evidence="12">Uncharacterized protein</fullName>
    </submittedName>
</protein>
<dbReference type="PROSITE" id="PS50920">
    <property type="entry name" value="SOLCAR"/>
    <property type="match status" value="3"/>
</dbReference>
<name>A0A9W8AGD4_9FUNG</name>
<organism evidence="12 13">
    <name type="scientific">Tieghemiomyces parasiticus</name>
    <dbReference type="NCBI Taxonomy" id="78921"/>
    <lineage>
        <taxon>Eukaryota</taxon>
        <taxon>Fungi</taxon>
        <taxon>Fungi incertae sedis</taxon>
        <taxon>Zoopagomycota</taxon>
        <taxon>Kickxellomycotina</taxon>
        <taxon>Dimargaritomycetes</taxon>
        <taxon>Dimargaritales</taxon>
        <taxon>Dimargaritaceae</taxon>
        <taxon>Tieghemiomyces</taxon>
    </lineage>
</organism>
<dbReference type="AlphaFoldDB" id="A0A9W8AGD4"/>
<accession>A0A9W8AGD4</accession>
<dbReference type="InterPro" id="IPR023395">
    <property type="entry name" value="MCP_dom_sf"/>
</dbReference>
<proteinExistence type="inferred from homology"/>
<evidence type="ECO:0000256" key="10">
    <source>
        <dbReference type="RuleBase" id="RU000488"/>
    </source>
</evidence>
<comment type="similarity">
    <text evidence="2 10">Belongs to the mitochondrial carrier (TC 2.A.29) family.</text>
</comment>
<dbReference type="Gene3D" id="1.50.40.10">
    <property type="entry name" value="Mitochondrial carrier domain"/>
    <property type="match status" value="2"/>
</dbReference>
<dbReference type="OrthoDB" id="10266426at2759"/>
<evidence type="ECO:0000313" key="12">
    <source>
        <dbReference type="EMBL" id="KAJ1928741.1"/>
    </source>
</evidence>
<keyword evidence="8 9" id="KW-0472">Membrane</keyword>
<feature type="repeat" description="Solcar" evidence="9">
    <location>
        <begin position="60"/>
        <end position="150"/>
    </location>
</feature>
<dbReference type="GO" id="GO:0031966">
    <property type="term" value="C:mitochondrial membrane"/>
    <property type="evidence" value="ECO:0007669"/>
    <property type="project" value="UniProtKB-SubCell"/>
</dbReference>
<feature type="compositionally biased region" description="Basic and acidic residues" evidence="11">
    <location>
        <begin position="281"/>
        <end position="300"/>
    </location>
</feature>
<evidence type="ECO:0000256" key="3">
    <source>
        <dbReference type="ARBA" id="ARBA00022448"/>
    </source>
</evidence>
<dbReference type="GO" id="GO:0015215">
    <property type="term" value="F:nucleotide transmembrane transporter activity"/>
    <property type="evidence" value="ECO:0007669"/>
    <property type="project" value="UniProtKB-ARBA"/>
</dbReference>
<evidence type="ECO:0000256" key="7">
    <source>
        <dbReference type="ARBA" id="ARBA00023128"/>
    </source>
</evidence>
<evidence type="ECO:0000256" key="9">
    <source>
        <dbReference type="PROSITE-ProRule" id="PRU00282"/>
    </source>
</evidence>
<feature type="compositionally biased region" description="Low complexity" evidence="11">
    <location>
        <begin position="37"/>
        <end position="50"/>
    </location>
</feature>
<feature type="compositionally biased region" description="Low complexity" evidence="11">
    <location>
        <begin position="19"/>
        <end position="28"/>
    </location>
</feature>
<keyword evidence="6" id="KW-1133">Transmembrane helix</keyword>
<evidence type="ECO:0000256" key="11">
    <source>
        <dbReference type="SAM" id="MobiDB-lite"/>
    </source>
</evidence>
<dbReference type="Proteomes" id="UP001150569">
    <property type="component" value="Unassembled WGS sequence"/>
</dbReference>
<gene>
    <name evidence="12" type="ORF">IWQ60_001790</name>
</gene>
<comment type="caution">
    <text evidence="12">The sequence shown here is derived from an EMBL/GenBank/DDBJ whole genome shotgun (WGS) entry which is preliminary data.</text>
</comment>
<feature type="repeat" description="Solcar" evidence="9">
    <location>
        <begin position="160"/>
        <end position="247"/>
    </location>
</feature>
<evidence type="ECO:0000256" key="1">
    <source>
        <dbReference type="ARBA" id="ARBA00004225"/>
    </source>
</evidence>
<evidence type="ECO:0000256" key="4">
    <source>
        <dbReference type="ARBA" id="ARBA00022692"/>
    </source>
</evidence>
<evidence type="ECO:0000256" key="2">
    <source>
        <dbReference type="ARBA" id="ARBA00006375"/>
    </source>
</evidence>
<evidence type="ECO:0000256" key="5">
    <source>
        <dbReference type="ARBA" id="ARBA00022737"/>
    </source>
</evidence>
<feature type="repeat" description="Solcar" evidence="9">
    <location>
        <begin position="325"/>
        <end position="409"/>
    </location>
</feature>
<reference evidence="12" key="1">
    <citation type="submission" date="2022-07" db="EMBL/GenBank/DDBJ databases">
        <title>Phylogenomic reconstructions and comparative analyses of Kickxellomycotina fungi.</title>
        <authorList>
            <person name="Reynolds N.K."/>
            <person name="Stajich J.E."/>
            <person name="Barry K."/>
            <person name="Grigoriev I.V."/>
            <person name="Crous P."/>
            <person name="Smith M.E."/>
        </authorList>
    </citation>
    <scope>NUCLEOTIDE SEQUENCE</scope>
    <source>
        <strain evidence="12">RSA 861</strain>
    </source>
</reference>
<dbReference type="PRINTS" id="PR00926">
    <property type="entry name" value="MITOCARRIER"/>
</dbReference>
<dbReference type="EMBL" id="JANBPT010000061">
    <property type="protein sequence ID" value="KAJ1928741.1"/>
    <property type="molecule type" value="Genomic_DNA"/>
</dbReference>
<feature type="compositionally biased region" description="Polar residues" evidence="11">
    <location>
        <begin position="1"/>
        <end position="13"/>
    </location>
</feature>
<dbReference type="InterPro" id="IPR018108">
    <property type="entry name" value="MCP_transmembrane"/>
</dbReference>
<keyword evidence="7" id="KW-0496">Mitochondrion</keyword>
<dbReference type="InterPro" id="IPR044712">
    <property type="entry name" value="SLC25A32-like"/>
</dbReference>
<feature type="region of interest" description="Disordered" evidence="11">
    <location>
        <begin position="271"/>
        <end position="310"/>
    </location>
</feature>
<comment type="subcellular location">
    <subcellularLocation>
        <location evidence="1">Mitochondrion membrane</location>
        <topology evidence="1">Multi-pass membrane protein</topology>
    </subcellularLocation>
</comment>
<keyword evidence="5" id="KW-0677">Repeat</keyword>
<dbReference type="PANTHER" id="PTHR45683">
    <property type="entry name" value="MITOCHONDRIAL NICOTINAMIDE ADENINE DINUCLEOTIDE TRANSPORTER 1-RELATED-RELATED"/>
    <property type="match status" value="1"/>
</dbReference>
<keyword evidence="3 10" id="KW-0813">Transport</keyword>
<sequence>MSTGPSTDPSQQCPGHGGRPAVAAAAGALIRSPTPSPLLHTSTLSSPDSPADGQRPPSEHRNLKNMIAGAGSGCVSATVTCPLDVVKTRLQNHALREGAIPLYRNTFDALRSIATHEGIRGLYRGLGPTVTGYLSSWAVYFTAYDALKTTIAQRTDRSIDSSVVHILSAMGAGATSTSITNPIWVIKTRFMSQNGSQNRRYRNMGHAFMSILREEGYRGFYRGMGTSLLGLSHVMVHFPLYERLKLWLRTVPAFSHPGVVSAATSAPVVTNGAAPLNPQDRALRPSDHDHDHVHGHDHAHPYAGRTAPRSSAEVEVDTGRIINKRGILVASILSKLTASVVTYPHEVIRTRLQNQYQPPYRYQGLVHAVVTILREEGWRAFYRGLGTNLIRTVPASAVTLMTYELLIRWL</sequence>
<keyword evidence="4 9" id="KW-0812">Transmembrane</keyword>
<dbReference type="SUPFAM" id="SSF103506">
    <property type="entry name" value="Mitochondrial carrier"/>
    <property type="match status" value="1"/>
</dbReference>
<evidence type="ECO:0000256" key="6">
    <source>
        <dbReference type="ARBA" id="ARBA00022989"/>
    </source>
</evidence>
<dbReference type="Pfam" id="PF00153">
    <property type="entry name" value="Mito_carr"/>
    <property type="match status" value="3"/>
</dbReference>
<evidence type="ECO:0000256" key="8">
    <source>
        <dbReference type="ARBA" id="ARBA00023136"/>
    </source>
</evidence>
<feature type="region of interest" description="Disordered" evidence="11">
    <location>
        <begin position="1"/>
        <end position="59"/>
    </location>
</feature>
<evidence type="ECO:0000313" key="13">
    <source>
        <dbReference type="Proteomes" id="UP001150569"/>
    </source>
</evidence>